<keyword evidence="2" id="KW-1185">Reference proteome</keyword>
<evidence type="ECO:0000313" key="2">
    <source>
        <dbReference type="Proteomes" id="UP000702425"/>
    </source>
</evidence>
<name>A0ABX2CZY8_9CYAN</name>
<proteinExistence type="predicted"/>
<gene>
    <name evidence="1" type="ORF">E5S67_03504</name>
</gene>
<organism evidence="1 2">
    <name type="scientific">Microcoleus asticus IPMA8</name>
    <dbReference type="NCBI Taxonomy" id="2563858"/>
    <lineage>
        <taxon>Bacteria</taxon>
        <taxon>Bacillati</taxon>
        <taxon>Cyanobacteriota</taxon>
        <taxon>Cyanophyceae</taxon>
        <taxon>Oscillatoriophycideae</taxon>
        <taxon>Oscillatoriales</taxon>
        <taxon>Microcoleaceae</taxon>
        <taxon>Microcoleus</taxon>
        <taxon>Microcoleus asticus</taxon>
    </lineage>
</organism>
<sequence>MRSATGIDITDSYKFNKPAPTDLQRDGFTFTPIGLTLRNPVSGKLLGLVTRNLERNPVSEEECVLD</sequence>
<comment type="caution">
    <text evidence="1">The sequence shown here is derived from an EMBL/GenBank/DDBJ whole genome shotgun (WGS) entry which is preliminary data.</text>
</comment>
<dbReference type="RefSeq" id="WP_216670537.1">
    <property type="nucleotide sequence ID" value="NZ_CAWPPK010000278.1"/>
</dbReference>
<reference evidence="1 2" key="1">
    <citation type="journal article" date="2020" name="Sci. Rep.">
        <title>A novel cyanobacterial geosmin producer, revising GeoA distribution and dispersion patterns in Bacteria.</title>
        <authorList>
            <person name="Churro C."/>
            <person name="Semedo-Aguiar A.P."/>
            <person name="Silva A.D."/>
            <person name="Pereira-Leal J.B."/>
            <person name="Leite R.B."/>
        </authorList>
    </citation>
    <scope>NUCLEOTIDE SEQUENCE [LARGE SCALE GENOMIC DNA]</scope>
    <source>
        <strain evidence="1 2">IPMA8</strain>
    </source>
</reference>
<dbReference type="EMBL" id="SRRZ01000063">
    <property type="protein sequence ID" value="NQE35768.1"/>
    <property type="molecule type" value="Genomic_DNA"/>
</dbReference>
<evidence type="ECO:0000313" key="1">
    <source>
        <dbReference type="EMBL" id="NQE35768.1"/>
    </source>
</evidence>
<accession>A0ABX2CZY8</accession>
<dbReference type="Proteomes" id="UP000702425">
    <property type="component" value="Unassembled WGS sequence"/>
</dbReference>
<protein>
    <submittedName>
        <fullName evidence="1">Uncharacterized protein</fullName>
    </submittedName>
</protein>